<dbReference type="SUPFAM" id="SSF52200">
    <property type="entry name" value="Toll/Interleukin receptor TIR domain"/>
    <property type="match status" value="1"/>
</dbReference>
<accession>A0AAE0RRE2</accession>
<sequence length="650" mass="74305">MSDVWLNFIHSCAPFLEAGIPPVILVGTHVDKISQINRYEICERYFSEIRTYLSDKPTRFHLVDEDFAIDNTVVDSRLVDLKKKIVDVASQQSYWGEEMPTRWIILEQELMKLKAAGVKLITRSILEDLNQAGAVQIATEELDLFLRFQHNIGTILYFSIEPLKDKIVLDPQWMIDALKSLITAEIFVLRNVPAVADKWLVFKKSGILSPELIDAIWTKKDNPDFHDNKDHILLLMEKLNIIARPRSYGEDGKIKEETFYLAPCMLHQATPKEIITPELSPQMERTSAICFMCVGKFLPPPVFHRLIGACLTQWPIAKQESENHIFCGCCVFDLDLHHRLTVYLRGYVIFAHVTRMKVTGMSLSSELCIKAKNFIFENLSNIIENVGQSMEFELHIQCPNSDANSLQSLIAVSLLQQNEQVPCHSHKTSHILESKDLLKFWFEESQGTDERNTGVCSAVEALGSKERKQTVISYTSTQRELGVQTIEPCEQKDPGTLALTPLDECQVSSQERALPPGKKYHVFFSYCSLDIQFVKETVERLEKDHGFVCCEYDRDNTPGTPLLNFAEEAIRTAFKTVVVMTEDAFQSGFVLHEIDMAIIQGFNEKRKCVVPVLLKDCEIPYRLSILNYVDARDTSRRDTWWPKLLMELGT</sequence>
<proteinExistence type="predicted"/>
<keyword evidence="4" id="KW-1185">Reference proteome</keyword>
<dbReference type="PROSITE" id="PS50104">
    <property type="entry name" value="TIR"/>
    <property type="match status" value="1"/>
</dbReference>
<dbReference type="Pfam" id="PF13676">
    <property type="entry name" value="TIR_2"/>
    <property type="match status" value="1"/>
</dbReference>
<dbReference type="Pfam" id="PF16095">
    <property type="entry name" value="COR-A"/>
    <property type="match status" value="1"/>
</dbReference>
<dbReference type="InterPro" id="IPR035897">
    <property type="entry name" value="Toll_tir_struct_dom_sf"/>
</dbReference>
<evidence type="ECO:0000313" key="4">
    <source>
        <dbReference type="Proteomes" id="UP001195483"/>
    </source>
</evidence>
<dbReference type="PANTHER" id="PTHR16253:SF0">
    <property type="entry name" value="TETRATRICOPEPTIDE REPEAT PROTEIN 22"/>
    <property type="match status" value="1"/>
</dbReference>
<dbReference type="Gene3D" id="1.10.10.10">
    <property type="entry name" value="Winged helix-like DNA-binding domain superfamily/Winged helix DNA-binding domain"/>
    <property type="match status" value="1"/>
</dbReference>
<feature type="domain" description="TIR" evidence="2">
    <location>
        <begin position="518"/>
        <end position="648"/>
    </location>
</feature>
<name>A0AAE0RRE2_9BIVA</name>
<dbReference type="InterPro" id="IPR027417">
    <property type="entry name" value="P-loop_NTPase"/>
</dbReference>
<reference evidence="3" key="2">
    <citation type="journal article" date="2021" name="Genome Biol. Evol.">
        <title>Developing a high-quality reference genome for a parasitic bivalve with doubly uniparental inheritance (Bivalvia: Unionida).</title>
        <authorList>
            <person name="Smith C.H."/>
        </authorList>
    </citation>
    <scope>NUCLEOTIDE SEQUENCE</scope>
    <source>
        <strain evidence="3">CHS0354</strain>
        <tissue evidence="3">Mantle</tissue>
    </source>
</reference>
<reference evidence="3" key="1">
    <citation type="journal article" date="2021" name="Genome Biol. Evol.">
        <title>A High-Quality Reference Genome for a Parasitic Bivalve with Doubly Uniparental Inheritance (Bivalvia: Unionida).</title>
        <authorList>
            <person name="Smith C.H."/>
        </authorList>
    </citation>
    <scope>NUCLEOTIDE SEQUENCE</scope>
    <source>
        <strain evidence="3">CHS0354</strain>
    </source>
</reference>
<dbReference type="InterPro" id="IPR032171">
    <property type="entry name" value="COR-A"/>
</dbReference>
<dbReference type="SMART" id="SM00255">
    <property type="entry name" value="TIR"/>
    <property type="match status" value="1"/>
</dbReference>
<keyword evidence="1" id="KW-0677">Repeat</keyword>
<organism evidence="3 4">
    <name type="scientific">Potamilus streckersoni</name>
    <dbReference type="NCBI Taxonomy" id="2493646"/>
    <lineage>
        <taxon>Eukaryota</taxon>
        <taxon>Metazoa</taxon>
        <taxon>Spiralia</taxon>
        <taxon>Lophotrochozoa</taxon>
        <taxon>Mollusca</taxon>
        <taxon>Bivalvia</taxon>
        <taxon>Autobranchia</taxon>
        <taxon>Heteroconchia</taxon>
        <taxon>Palaeoheterodonta</taxon>
        <taxon>Unionida</taxon>
        <taxon>Unionoidea</taxon>
        <taxon>Unionidae</taxon>
        <taxon>Ambleminae</taxon>
        <taxon>Lampsilini</taxon>
        <taxon>Potamilus</taxon>
    </lineage>
</organism>
<reference evidence="3" key="3">
    <citation type="submission" date="2023-05" db="EMBL/GenBank/DDBJ databases">
        <authorList>
            <person name="Smith C.H."/>
        </authorList>
    </citation>
    <scope>NUCLEOTIDE SEQUENCE</scope>
    <source>
        <strain evidence="3">CHS0354</strain>
        <tissue evidence="3">Mantle</tissue>
    </source>
</reference>
<comment type="caution">
    <text evidence="3">The sequence shown here is derived from an EMBL/GenBank/DDBJ whole genome shotgun (WGS) entry which is preliminary data.</text>
</comment>
<dbReference type="EMBL" id="JAEAOA010000713">
    <property type="protein sequence ID" value="KAK3578169.1"/>
    <property type="molecule type" value="Genomic_DNA"/>
</dbReference>
<dbReference type="AlphaFoldDB" id="A0AAE0RRE2"/>
<dbReference type="GO" id="GO:0007165">
    <property type="term" value="P:signal transduction"/>
    <property type="evidence" value="ECO:0007669"/>
    <property type="project" value="InterPro"/>
</dbReference>
<dbReference type="InterPro" id="IPR042342">
    <property type="entry name" value="TTC22"/>
</dbReference>
<dbReference type="Gene3D" id="3.40.50.300">
    <property type="entry name" value="P-loop containing nucleotide triphosphate hydrolases"/>
    <property type="match status" value="1"/>
</dbReference>
<evidence type="ECO:0000256" key="1">
    <source>
        <dbReference type="ARBA" id="ARBA00022737"/>
    </source>
</evidence>
<dbReference type="Proteomes" id="UP001195483">
    <property type="component" value="Unassembled WGS sequence"/>
</dbReference>
<dbReference type="Gene3D" id="3.40.50.10140">
    <property type="entry name" value="Toll/interleukin-1 receptor homology (TIR) domain"/>
    <property type="match status" value="1"/>
</dbReference>
<protein>
    <recommendedName>
        <fullName evidence="2">TIR domain-containing protein</fullName>
    </recommendedName>
</protein>
<dbReference type="PANTHER" id="PTHR16253">
    <property type="entry name" value="TETRATRICOPEPTIDE REPEAT PROTEIN 22"/>
    <property type="match status" value="1"/>
</dbReference>
<evidence type="ECO:0000313" key="3">
    <source>
        <dbReference type="EMBL" id="KAK3578169.1"/>
    </source>
</evidence>
<dbReference type="InterPro" id="IPR036388">
    <property type="entry name" value="WH-like_DNA-bd_sf"/>
</dbReference>
<gene>
    <name evidence="3" type="ORF">CHS0354_011693</name>
</gene>
<evidence type="ECO:0000259" key="2">
    <source>
        <dbReference type="PROSITE" id="PS50104"/>
    </source>
</evidence>
<dbReference type="InterPro" id="IPR000157">
    <property type="entry name" value="TIR_dom"/>
</dbReference>